<evidence type="ECO:0000256" key="9">
    <source>
        <dbReference type="ARBA" id="ARBA00022692"/>
    </source>
</evidence>
<comment type="subcellular location">
    <subcellularLocation>
        <location evidence="5">Cell membrane</location>
        <topology evidence="5">Multi-pass membrane protein</topology>
    </subcellularLocation>
    <subcellularLocation>
        <location evidence="4">Cell projection</location>
        <location evidence="4">Axon</location>
    </subcellularLocation>
    <subcellularLocation>
        <location evidence="2">Cell projection</location>
        <location evidence="2">Dendrite</location>
    </subcellularLocation>
    <subcellularLocation>
        <location evidence="1">Endosome</location>
    </subcellularLocation>
    <subcellularLocation>
        <location evidence="3">Perikaryon</location>
    </subcellularLocation>
</comment>
<evidence type="ECO:0000256" key="23">
    <source>
        <dbReference type="SAM" id="MobiDB-lite"/>
    </source>
</evidence>
<keyword evidence="13 22" id="KW-0297">G-protein coupled receptor</keyword>
<evidence type="ECO:0000256" key="20">
    <source>
        <dbReference type="ARBA" id="ARBA00023273"/>
    </source>
</evidence>
<evidence type="ECO:0000256" key="17">
    <source>
        <dbReference type="ARBA" id="ARBA00023170"/>
    </source>
</evidence>
<dbReference type="STRING" id="33528.ENSGAFP00000000387"/>
<keyword evidence="7" id="KW-1003">Cell membrane</keyword>
<evidence type="ECO:0000256" key="2">
    <source>
        <dbReference type="ARBA" id="ARBA00004279"/>
    </source>
</evidence>
<evidence type="ECO:0000256" key="13">
    <source>
        <dbReference type="ARBA" id="ARBA00023040"/>
    </source>
</evidence>
<keyword evidence="12 24" id="KW-1133">Transmembrane helix</keyword>
<evidence type="ECO:0000256" key="16">
    <source>
        <dbReference type="ARBA" id="ARBA00023157"/>
    </source>
</evidence>
<keyword evidence="11" id="KW-0832">Ubl conjugation</keyword>
<dbReference type="SUPFAM" id="SSF81321">
    <property type="entry name" value="Family A G protein-coupled receptor-like"/>
    <property type="match status" value="1"/>
</dbReference>
<dbReference type="PRINTS" id="PR00237">
    <property type="entry name" value="GPCRRHODOPSN"/>
</dbReference>
<dbReference type="GO" id="GO:0005768">
    <property type="term" value="C:endosome"/>
    <property type="evidence" value="ECO:0007669"/>
    <property type="project" value="UniProtKB-SubCell"/>
</dbReference>
<evidence type="ECO:0000256" key="18">
    <source>
        <dbReference type="ARBA" id="ARBA00023180"/>
    </source>
</evidence>
<dbReference type="InterPro" id="IPR017452">
    <property type="entry name" value="GPCR_Rhodpsn_7TM"/>
</dbReference>
<comment type="caution">
    <text evidence="26">The sequence shown here is derived from an EMBL/GenBank/DDBJ whole genome shotgun (WGS) entry which is preliminary data.</text>
</comment>
<keyword evidence="19 22" id="KW-0807">Transducer</keyword>
<dbReference type="GO" id="GO:0005886">
    <property type="term" value="C:plasma membrane"/>
    <property type="evidence" value="ECO:0007669"/>
    <property type="project" value="UniProtKB-SubCell"/>
</dbReference>
<comment type="similarity">
    <text evidence="22">Belongs to the G-protein coupled receptor 1 family.</text>
</comment>
<accession>A0A315VRB0</accession>
<evidence type="ECO:0000256" key="19">
    <source>
        <dbReference type="ARBA" id="ARBA00023224"/>
    </source>
</evidence>
<evidence type="ECO:0000256" key="3">
    <source>
        <dbReference type="ARBA" id="ARBA00004484"/>
    </source>
</evidence>
<keyword evidence="20" id="KW-0966">Cell projection</keyword>
<dbReference type="GO" id="GO:0031681">
    <property type="term" value="F:G-protein beta-subunit binding"/>
    <property type="evidence" value="ECO:0007669"/>
    <property type="project" value="TreeGrafter"/>
</dbReference>
<evidence type="ECO:0000256" key="24">
    <source>
        <dbReference type="SAM" id="Phobius"/>
    </source>
</evidence>
<gene>
    <name evidence="26" type="ORF">CCH79_00001817</name>
</gene>
<evidence type="ECO:0000256" key="4">
    <source>
        <dbReference type="ARBA" id="ARBA00004489"/>
    </source>
</evidence>
<keyword evidence="15" id="KW-0564">Palmitate</keyword>
<organism evidence="26 27">
    <name type="scientific">Gambusia affinis</name>
    <name type="common">Western mosquitofish</name>
    <name type="synonym">Heterandria affinis</name>
    <dbReference type="NCBI Taxonomy" id="33528"/>
    <lineage>
        <taxon>Eukaryota</taxon>
        <taxon>Metazoa</taxon>
        <taxon>Chordata</taxon>
        <taxon>Craniata</taxon>
        <taxon>Vertebrata</taxon>
        <taxon>Euteleostomi</taxon>
        <taxon>Actinopterygii</taxon>
        <taxon>Neopterygii</taxon>
        <taxon>Teleostei</taxon>
        <taxon>Neoteleostei</taxon>
        <taxon>Acanthomorphata</taxon>
        <taxon>Ovalentaria</taxon>
        <taxon>Atherinomorphae</taxon>
        <taxon>Cyprinodontiformes</taxon>
        <taxon>Poeciliidae</taxon>
        <taxon>Poeciliinae</taxon>
        <taxon>Gambusia</taxon>
    </lineage>
</organism>
<dbReference type="EMBL" id="NHOQ01001229">
    <property type="protein sequence ID" value="PWA25721.1"/>
    <property type="molecule type" value="Genomic_DNA"/>
</dbReference>
<keyword evidence="21" id="KW-0449">Lipoprotein</keyword>
<dbReference type="InterPro" id="IPR000105">
    <property type="entry name" value="Mu_opioid_rcpt"/>
</dbReference>
<proteinExistence type="inferred from homology"/>
<feature type="compositionally biased region" description="Polar residues" evidence="23">
    <location>
        <begin position="426"/>
        <end position="436"/>
    </location>
</feature>
<feature type="non-terminal residue" evidence="26">
    <location>
        <position position="436"/>
    </location>
</feature>
<dbReference type="GO" id="GO:0001965">
    <property type="term" value="F:G-protein alpha-subunit binding"/>
    <property type="evidence" value="ECO:0007669"/>
    <property type="project" value="TreeGrafter"/>
</dbReference>
<dbReference type="GO" id="GO:0019233">
    <property type="term" value="P:sensory perception of pain"/>
    <property type="evidence" value="ECO:0007669"/>
    <property type="project" value="TreeGrafter"/>
</dbReference>
<evidence type="ECO:0000259" key="25">
    <source>
        <dbReference type="PROSITE" id="PS50262"/>
    </source>
</evidence>
<feature type="domain" description="G-protein coupled receptors family 1 profile" evidence="25">
    <location>
        <begin position="131"/>
        <end position="382"/>
    </location>
</feature>
<feature type="transmembrane region" description="Helical" evidence="24">
    <location>
        <begin position="194"/>
        <end position="214"/>
    </location>
</feature>
<evidence type="ECO:0000256" key="8">
    <source>
        <dbReference type="ARBA" id="ARBA00022553"/>
    </source>
</evidence>
<evidence type="ECO:0000256" key="10">
    <source>
        <dbReference type="ARBA" id="ARBA00022753"/>
    </source>
</evidence>
<dbReference type="AlphaFoldDB" id="A0A315VRB0"/>
<dbReference type="FunFam" id="1.20.1070.10:FF:000014">
    <property type="entry name" value="Kappa-type opioid receptor 1"/>
    <property type="match status" value="1"/>
</dbReference>
<dbReference type="PRINTS" id="PR00537">
    <property type="entry name" value="MUOPIOIDR"/>
</dbReference>
<dbReference type="Proteomes" id="UP000250572">
    <property type="component" value="Unassembled WGS sequence"/>
</dbReference>
<feature type="transmembrane region" description="Helical" evidence="24">
    <location>
        <begin position="276"/>
        <end position="303"/>
    </location>
</feature>
<dbReference type="PANTHER" id="PTHR24229">
    <property type="entry name" value="NEUROPEPTIDES RECEPTOR"/>
    <property type="match status" value="1"/>
</dbReference>
<dbReference type="GO" id="GO:0030424">
    <property type="term" value="C:axon"/>
    <property type="evidence" value="ECO:0007669"/>
    <property type="project" value="UniProtKB-SubCell"/>
</dbReference>
<dbReference type="PROSITE" id="PS00237">
    <property type="entry name" value="G_PROTEIN_RECEP_F1_1"/>
    <property type="match status" value="1"/>
</dbReference>
<evidence type="ECO:0000256" key="12">
    <source>
        <dbReference type="ARBA" id="ARBA00022989"/>
    </source>
</evidence>
<dbReference type="Pfam" id="PF00001">
    <property type="entry name" value="7tm_1"/>
    <property type="match status" value="1"/>
</dbReference>
<evidence type="ECO:0000256" key="1">
    <source>
        <dbReference type="ARBA" id="ARBA00004177"/>
    </source>
</evidence>
<dbReference type="GO" id="GO:0043204">
    <property type="term" value="C:perikaryon"/>
    <property type="evidence" value="ECO:0007669"/>
    <property type="project" value="UniProtKB-SubCell"/>
</dbReference>
<evidence type="ECO:0000256" key="11">
    <source>
        <dbReference type="ARBA" id="ARBA00022843"/>
    </source>
</evidence>
<feature type="transmembrane region" description="Helical" evidence="24">
    <location>
        <begin position="235"/>
        <end position="256"/>
    </location>
</feature>
<dbReference type="CDD" id="cd15090">
    <property type="entry name" value="7tmA_Mu_opioid_R"/>
    <property type="match status" value="1"/>
</dbReference>
<evidence type="ECO:0000313" key="26">
    <source>
        <dbReference type="EMBL" id="PWA25721.1"/>
    </source>
</evidence>
<keyword evidence="9 22" id="KW-0812">Transmembrane</keyword>
<dbReference type="PRINTS" id="PR00384">
    <property type="entry name" value="OPIOIDR"/>
</dbReference>
<feature type="region of interest" description="Disordered" evidence="23">
    <location>
        <begin position="407"/>
        <end position="436"/>
    </location>
</feature>
<feature type="transmembrane region" description="Helical" evidence="24">
    <location>
        <begin position="324"/>
        <end position="350"/>
    </location>
</feature>
<evidence type="ECO:0000256" key="15">
    <source>
        <dbReference type="ARBA" id="ARBA00023139"/>
    </source>
</evidence>
<evidence type="ECO:0000313" key="27">
    <source>
        <dbReference type="Proteomes" id="UP000250572"/>
    </source>
</evidence>
<reference evidence="26 27" key="1">
    <citation type="journal article" date="2018" name="G3 (Bethesda)">
        <title>A High-Quality Reference Genome for the Invasive Mosquitofish Gambusia affinis Using a Chicago Library.</title>
        <authorList>
            <person name="Hoffberg S.L."/>
            <person name="Troendle N.J."/>
            <person name="Glenn T.C."/>
            <person name="Mahmud O."/>
            <person name="Louha S."/>
            <person name="Chalopin D."/>
            <person name="Bennetzen J.L."/>
            <person name="Mauricio R."/>
        </authorList>
    </citation>
    <scope>NUCLEOTIDE SEQUENCE [LARGE SCALE GENOMIC DNA]</scope>
    <source>
        <strain evidence="26">NE01/NJP1002.9</strain>
        <tissue evidence="26">Muscle</tissue>
    </source>
</reference>
<dbReference type="InterPro" id="IPR001418">
    <property type="entry name" value="Opioid_rcpt"/>
</dbReference>
<evidence type="ECO:0000256" key="22">
    <source>
        <dbReference type="RuleBase" id="RU000688"/>
    </source>
</evidence>
<keyword evidence="14 24" id="KW-0472">Membrane</keyword>
<dbReference type="GO" id="GO:0038047">
    <property type="term" value="F:morphine receptor activity"/>
    <property type="evidence" value="ECO:0007669"/>
    <property type="project" value="TreeGrafter"/>
</dbReference>
<dbReference type="GO" id="GO:0030425">
    <property type="term" value="C:dendrite"/>
    <property type="evidence" value="ECO:0007669"/>
    <property type="project" value="UniProtKB-SubCell"/>
</dbReference>
<keyword evidence="10" id="KW-0967">Endosome</keyword>
<evidence type="ECO:0000256" key="7">
    <source>
        <dbReference type="ARBA" id="ARBA00022475"/>
    </source>
</evidence>
<dbReference type="InterPro" id="IPR000276">
    <property type="entry name" value="GPCR_Rhodpsn"/>
</dbReference>
<dbReference type="GO" id="GO:0042923">
    <property type="term" value="F:neuropeptide binding"/>
    <property type="evidence" value="ECO:0007669"/>
    <property type="project" value="TreeGrafter"/>
</dbReference>
<feature type="transmembrane region" description="Helical" evidence="24">
    <location>
        <begin position="151"/>
        <end position="174"/>
    </location>
</feature>
<keyword evidence="16" id="KW-1015">Disulfide bond</keyword>
<keyword evidence="18" id="KW-0325">Glycoprotein</keyword>
<dbReference type="GO" id="GO:0004979">
    <property type="term" value="F:beta-endorphin receptor activity"/>
    <property type="evidence" value="ECO:0007669"/>
    <property type="project" value="InterPro"/>
</dbReference>
<keyword evidence="27" id="KW-1185">Reference proteome</keyword>
<keyword evidence="8" id="KW-0597">Phosphoprotein</keyword>
<evidence type="ECO:0000256" key="5">
    <source>
        <dbReference type="ARBA" id="ARBA00004651"/>
    </source>
</evidence>
<dbReference type="PANTHER" id="PTHR24229:SF7">
    <property type="entry name" value="MU-TYPE OPIOID RECEPTOR"/>
    <property type="match status" value="1"/>
</dbReference>
<evidence type="ECO:0000256" key="6">
    <source>
        <dbReference type="ARBA" id="ARBA00017401"/>
    </source>
</evidence>
<name>A0A315VRB0_GAMAF</name>
<evidence type="ECO:0000256" key="14">
    <source>
        <dbReference type="ARBA" id="ARBA00023136"/>
    </source>
</evidence>
<protein>
    <recommendedName>
        <fullName evidence="6">Mu-type opioid receptor</fullName>
    </recommendedName>
</protein>
<sequence length="436" mass="49449">MEKWSKSQDCAERDLRGVTDQRDSDPQVFCPLKAAFLGNKQSIWSRPHTPLSFPQKEHIYAVARCNPASIMLSVTECMDSVTVRLRSRRIPMPAYAHALLIGSRTHLLKWTKDIQANLTLGGEGSASRESKKDISYLSLFRYTKMKTATNIYIFSLALADALVTSTLPFQSVNYLMGTWPFGDILCKMVMSIDYYNMFISIFTLTTMSIDRYIAVCHPVKALDFRTPRNAKIVNVCNWILSSAIGLPVTFLASTVTNANIIDCKLDFPSPAWYWETLMKICVFIFAFIMPILIITVCYGLMILRLKSVRMLSGSQEKDRNLRRITRMVLVVVAVFIICWTPIHVFVIISALINIPSSTLQTITWHFCIALGYTNSSLNPVLYGYLDENFKRCFREFCTPSASVLEMPNSSRTGANSRKAPRREHNGTNTSERSNQQ</sequence>
<feature type="transmembrane region" description="Helical" evidence="24">
    <location>
        <begin position="362"/>
        <end position="385"/>
    </location>
</feature>
<evidence type="ECO:0000256" key="21">
    <source>
        <dbReference type="ARBA" id="ARBA00023288"/>
    </source>
</evidence>
<dbReference type="Gene3D" id="1.20.1070.10">
    <property type="entry name" value="Rhodopsin 7-helix transmembrane proteins"/>
    <property type="match status" value="1"/>
</dbReference>
<keyword evidence="17 22" id="KW-0675">Receptor</keyword>
<dbReference type="PROSITE" id="PS50262">
    <property type="entry name" value="G_PROTEIN_RECEP_F1_2"/>
    <property type="match status" value="1"/>
</dbReference>